<evidence type="ECO:0000313" key="3">
    <source>
        <dbReference type="Proteomes" id="UP000245845"/>
    </source>
</evidence>
<reference evidence="2 3" key="1">
    <citation type="submission" date="2018-05" db="EMBL/GenBank/DDBJ databases">
        <title>The Hungate 1000. A catalogue of reference genomes from the rumen microbiome.</title>
        <authorList>
            <person name="Kelly W."/>
        </authorList>
    </citation>
    <scope>NUCLEOTIDE SEQUENCE [LARGE SCALE GENOMIC DNA]</scope>
    <source>
        <strain evidence="2 3">NLAE-zl-C242</strain>
    </source>
</reference>
<keyword evidence="1" id="KW-1133">Transmembrane helix</keyword>
<keyword evidence="3" id="KW-1185">Reference proteome</keyword>
<evidence type="ECO:0000256" key="1">
    <source>
        <dbReference type="SAM" id="Phobius"/>
    </source>
</evidence>
<evidence type="ECO:0000313" key="2">
    <source>
        <dbReference type="EMBL" id="PWJ23421.1"/>
    </source>
</evidence>
<feature type="transmembrane region" description="Helical" evidence="1">
    <location>
        <begin position="173"/>
        <end position="196"/>
    </location>
</feature>
<dbReference type="RefSeq" id="WP_109732946.1">
    <property type="nucleotide sequence ID" value="NZ_BAAACK010000015.1"/>
</dbReference>
<dbReference type="Proteomes" id="UP000245845">
    <property type="component" value="Unassembled WGS sequence"/>
</dbReference>
<dbReference type="OrthoDB" id="116789at2"/>
<accession>A0A2Y9BI52</accession>
<keyword evidence="1" id="KW-0472">Membrane</keyword>
<organism evidence="2 3">
    <name type="scientific">Faecalicatena orotica</name>
    <dbReference type="NCBI Taxonomy" id="1544"/>
    <lineage>
        <taxon>Bacteria</taxon>
        <taxon>Bacillati</taxon>
        <taxon>Bacillota</taxon>
        <taxon>Clostridia</taxon>
        <taxon>Lachnospirales</taxon>
        <taxon>Lachnospiraceae</taxon>
        <taxon>Faecalicatena</taxon>
    </lineage>
</organism>
<dbReference type="EMBL" id="QGDL01000014">
    <property type="protein sequence ID" value="PWJ23421.1"/>
    <property type="molecule type" value="Genomic_DNA"/>
</dbReference>
<feature type="transmembrane region" description="Helical" evidence="1">
    <location>
        <begin position="244"/>
        <end position="267"/>
    </location>
</feature>
<name>A0A2Y9BI52_9FIRM</name>
<feature type="transmembrane region" description="Helical" evidence="1">
    <location>
        <begin position="304"/>
        <end position="325"/>
    </location>
</feature>
<feature type="transmembrane region" description="Helical" evidence="1">
    <location>
        <begin position="216"/>
        <end position="237"/>
    </location>
</feature>
<proteinExistence type="predicted"/>
<keyword evidence="1" id="KW-0812">Transmembrane</keyword>
<feature type="transmembrane region" description="Helical" evidence="1">
    <location>
        <begin position="84"/>
        <end position="113"/>
    </location>
</feature>
<sequence length="334" mass="38440">MTDRERELVNRYIYEVTKRVPKAQREEIELELKELIDDMLEGLTLEQVFAKLGDPAVFAKKYREDKNYMISPEYYDNYMWVMKIVLICTAGGLFISAVVKCIIDYSSIFYIIVRFLNDIIIAGLTVFGAVTLIFTFMERQKVRIDLKREKAWTPDMLNPIPDKKARISRGDCIASIVFLILFSCLLIFAPQLFGAYSVKGDKVVNVPLLNLAKWDIILPVFLFSMLVSFVDEIIKLVTGCYCRLVMLSSIITNAVGLILSVIVLKVLPFWNTDFVREVAQFDNDFKLKVFWQKKMVLGWDGQTLSNVILAIIVFACVIEVATTVYKTMRYGRDM</sequence>
<dbReference type="Pfam" id="PF22564">
    <property type="entry name" value="HAAS"/>
    <property type="match status" value="1"/>
</dbReference>
<protein>
    <submittedName>
        <fullName evidence="2">Uncharacterized protein</fullName>
    </submittedName>
</protein>
<feature type="transmembrane region" description="Helical" evidence="1">
    <location>
        <begin position="119"/>
        <end position="137"/>
    </location>
</feature>
<comment type="caution">
    <text evidence="2">The sequence shown here is derived from an EMBL/GenBank/DDBJ whole genome shotgun (WGS) entry which is preliminary data.</text>
</comment>
<gene>
    <name evidence="2" type="ORF">A8806_11447</name>
</gene>
<dbReference type="AlphaFoldDB" id="A0A2Y9BI52"/>